<proteinExistence type="predicted"/>
<organism evidence="1 2">
    <name type="scientific">Burkholderia cenocepacia</name>
    <dbReference type="NCBI Taxonomy" id="95486"/>
    <lineage>
        <taxon>Bacteria</taxon>
        <taxon>Pseudomonadati</taxon>
        <taxon>Pseudomonadota</taxon>
        <taxon>Betaproteobacteria</taxon>
        <taxon>Burkholderiales</taxon>
        <taxon>Burkholderiaceae</taxon>
        <taxon>Burkholderia</taxon>
        <taxon>Burkholderia cepacia complex</taxon>
    </lineage>
</organism>
<evidence type="ECO:0000313" key="2">
    <source>
        <dbReference type="Proteomes" id="UP000191686"/>
    </source>
</evidence>
<reference evidence="1 2" key="2">
    <citation type="journal article" date="2017" name="Front. Microbiol.">
        <title>Genomics Reveals a Unique Clone of Burkholderia cenocepacia Harboring an Actively Excising Novel Genomic Island.</title>
        <authorList>
            <person name="Patil P.P."/>
            <person name="Mali S."/>
            <person name="Midha S."/>
            <person name="Gautam V."/>
            <person name="Dash L."/>
            <person name="Kumar S."/>
            <person name="Shastri J."/>
            <person name="Singhal L."/>
            <person name="Patil P.B."/>
        </authorList>
    </citation>
    <scope>NUCLEOTIDE SEQUENCE [LARGE SCALE GENOMIC DNA]</scope>
    <source>
        <strain evidence="1 2">BC-19</strain>
    </source>
</reference>
<sequence length="63" mass="7138">MRLKEKEIQVVVQQIEVKEMVITVKATTRVAAGNAAMHILTNDKKTQKQLASQTVKTQRYQLA</sequence>
<gene>
    <name evidence="1" type="ORF">UE95_012465</name>
</gene>
<reference evidence="1 2" key="1">
    <citation type="journal article" date="2017" name="Front. Microbiol.">
        <title>Genomics reveals a unique clone of Burkholderia cenocepacia harbouring an actively excising novel genomic island.</title>
        <authorList>
            <person name="Patil P."/>
            <person name="Mali S."/>
            <person name="Midha S."/>
            <person name="Gautam V."/>
            <person name="Dash L."/>
            <person name="Kumar S."/>
            <person name="Shastri J."/>
            <person name="Singhal L."/>
            <person name="Patil P.B."/>
        </authorList>
    </citation>
    <scope>NUCLEOTIDE SEQUENCE [LARGE SCALE GENOMIC DNA]</scope>
    <source>
        <strain evidence="1 2">BC-19</strain>
    </source>
</reference>
<name>A0ABD4UCH1_9BURK</name>
<dbReference type="RefSeq" id="WP_080323412.1">
    <property type="nucleotide sequence ID" value="NZ_JAIMHC010000001.1"/>
</dbReference>
<dbReference type="Proteomes" id="UP000191686">
    <property type="component" value="Unassembled WGS sequence"/>
</dbReference>
<dbReference type="AlphaFoldDB" id="A0ABD4UCH1"/>
<evidence type="ECO:0000313" key="1">
    <source>
        <dbReference type="EMBL" id="MCW3712101.1"/>
    </source>
</evidence>
<protein>
    <submittedName>
        <fullName evidence="1">Uncharacterized protein</fullName>
    </submittedName>
</protein>
<comment type="caution">
    <text evidence="1">The sequence shown here is derived from an EMBL/GenBank/DDBJ whole genome shotgun (WGS) entry which is preliminary data.</text>
</comment>
<accession>A0ABD4UCH1</accession>
<dbReference type="EMBL" id="JYMX02000008">
    <property type="protein sequence ID" value="MCW3712101.1"/>
    <property type="molecule type" value="Genomic_DNA"/>
</dbReference>